<keyword evidence="2" id="KW-1185">Reference proteome</keyword>
<dbReference type="EMBL" id="LUGH01000305">
    <property type="protein sequence ID" value="OBZ86374.1"/>
    <property type="molecule type" value="Genomic_DNA"/>
</dbReference>
<name>A0A1C7NG78_9FUNG</name>
<dbReference type="OrthoDB" id="167697at2759"/>
<dbReference type="InParanoid" id="A0A1C7NG78"/>
<proteinExistence type="predicted"/>
<protein>
    <submittedName>
        <fullName evidence="1">Uncharacterized protein</fullName>
    </submittedName>
</protein>
<dbReference type="AlphaFoldDB" id="A0A1C7NG78"/>
<dbReference type="Proteomes" id="UP000093000">
    <property type="component" value="Unassembled WGS sequence"/>
</dbReference>
<evidence type="ECO:0000313" key="2">
    <source>
        <dbReference type="Proteomes" id="UP000093000"/>
    </source>
</evidence>
<comment type="caution">
    <text evidence="1">The sequence shown here is derived from an EMBL/GenBank/DDBJ whole genome shotgun (WGS) entry which is preliminary data.</text>
</comment>
<gene>
    <name evidence="1" type="ORF">A0J61_05585</name>
</gene>
<sequence>MNNKENKRKCGSYTKVTDNMSWGVYWLNLEGYNNTTIGKKVRLARETVRDIVKAIEETNTPLPHTTTDRPQKDKL</sequence>
<accession>A0A1C7NG78</accession>
<reference evidence="1 2" key="1">
    <citation type="submission" date="2016-03" db="EMBL/GenBank/DDBJ databases">
        <title>Choanephora cucurbitarum.</title>
        <authorList>
            <person name="Min B."/>
            <person name="Park H."/>
            <person name="Park J.-H."/>
            <person name="Shin H.-D."/>
            <person name="Choi I.-G."/>
        </authorList>
    </citation>
    <scope>NUCLEOTIDE SEQUENCE [LARGE SCALE GENOMIC DNA]</scope>
    <source>
        <strain evidence="1 2">KUS-F28377</strain>
    </source>
</reference>
<evidence type="ECO:0000313" key="1">
    <source>
        <dbReference type="EMBL" id="OBZ86374.1"/>
    </source>
</evidence>
<organism evidence="1 2">
    <name type="scientific">Choanephora cucurbitarum</name>
    <dbReference type="NCBI Taxonomy" id="101091"/>
    <lineage>
        <taxon>Eukaryota</taxon>
        <taxon>Fungi</taxon>
        <taxon>Fungi incertae sedis</taxon>
        <taxon>Mucoromycota</taxon>
        <taxon>Mucoromycotina</taxon>
        <taxon>Mucoromycetes</taxon>
        <taxon>Mucorales</taxon>
        <taxon>Mucorineae</taxon>
        <taxon>Choanephoraceae</taxon>
        <taxon>Choanephoroideae</taxon>
        <taxon>Choanephora</taxon>
    </lineage>
</organism>